<reference evidence="10 11" key="1">
    <citation type="journal article" date="2018" name="BMC Genomics">
        <title>The genome of Naegleria lovaniensis, the basis for a comparative approach to unravel pathogenicity factors of the human pathogenic amoeba N. fowleri.</title>
        <authorList>
            <person name="Liechti N."/>
            <person name="Schurch N."/>
            <person name="Bruggmann R."/>
            <person name="Wittwer M."/>
        </authorList>
    </citation>
    <scope>NUCLEOTIDE SEQUENCE [LARGE SCALE GENOMIC DNA]</scope>
    <source>
        <strain evidence="10 11">ATCC 30569</strain>
    </source>
</reference>
<feature type="domain" description="VPS37 C-terminal" evidence="9">
    <location>
        <begin position="360"/>
        <end position="447"/>
    </location>
</feature>
<evidence type="ECO:0000256" key="5">
    <source>
        <dbReference type="ARBA" id="ARBA00022927"/>
    </source>
</evidence>
<dbReference type="Pfam" id="PF00179">
    <property type="entry name" value="UQ_con"/>
    <property type="match status" value="1"/>
</dbReference>
<dbReference type="GO" id="GO:0000813">
    <property type="term" value="C:ESCRT I complex"/>
    <property type="evidence" value="ECO:0007669"/>
    <property type="project" value="TreeGrafter"/>
</dbReference>
<evidence type="ECO:0000256" key="7">
    <source>
        <dbReference type="SAM" id="Coils"/>
    </source>
</evidence>
<feature type="region of interest" description="Disordered" evidence="8">
    <location>
        <begin position="1"/>
        <end position="42"/>
    </location>
</feature>
<dbReference type="GO" id="GO:0043162">
    <property type="term" value="P:ubiquitin-dependent protein catabolic process via the multivesicular body sorting pathway"/>
    <property type="evidence" value="ECO:0007669"/>
    <property type="project" value="TreeGrafter"/>
</dbReference>
<dbReference type="Gene3D" id="3.10.110.10">
    <property type="entry name" value="Ubiquitin Conjugating Enzyme"/>
    <property type="match status" value="1"/>
</dbReference>
<sequence length="447" mass="50280">MYPGSGSSYYGGFNPPQHQQQPLIGGYNNPSTTTTNNMMNSSFSNLKPSPFYTSNPSPVMMNSGNGVMMNPSSSTMMVGTASSLEQQQAQRTRQLQADSVIKRFNNAKIVSTNDNNVVDVPITLKNGQQLTFRILMQQAFPQQPPLITTLATIKHQNIDNNGYVVHQQLRQWTPQSSLGDVLSLVFRDFITNPPIIVSLDEWPKNHITKATSGLTGGTPSNSITPPPSSVVYTQPQTFGTNTIPTTNPVIPPSMSTPPISSVQSPVQDSSYTIHLPPVPTSFPEISLLEGSEAIQKLLDNQEAFEQFVENLAFTRESKNIYQDLRNANMEIAKRNVLKDEQLNITKESINQKKVEVDKILEQVQMLQTKQQQLSQRYAPPQLLVLLNEKIDQSDTESEELGEAFLNSREVTDPQQIKQFIDTYIEKRSLYYLRKQKRDRFRDTYCKQ</sequence>
<dbReference type="GO" id="GO:0006623">
    <property type="term" value="P:protein targeting to vacuole"/>
    <property type="evidence" value="ECO:0007669"/>
    <property type="project" value="TreeGrafter"/>
</dbReference>
<dbReference type="RefSeq" id="XP_044545522.1">
    <property type="nucleotide sequence ID" value="XM_044698476.1"/>
</dbReference>
<feature type="compositionally biased region" description="Low complexity" evidence="8">
    <location>
        <begin position="28"/>
        <end position="42"/>
    </location>
</feature>
<dbReference type="GO" id="GO:0006612">
    <property type="term" value="P:protein targeting to membrane"/>
    <property type="evidence" value="ECO:0007669"/>
    <property type="project" value="TreeGrafter"/>
</dbReference>
<evidence type="ECO:0000313" key="11">
    <source>
        <dbReference type="Proteomes" id="UP000816034"/>
    </source>
</evidence>
<gene>
    <name evidence="10" type="ORF">C9374_008403</name>
</gene>
<dbReference type="SUPFAM" id="SSF54495">
    <property type="entry name" value="UBC-like"/>
    <property type="match status" value="1"/>
</dbReference>
<dbReference type="PANTHER" id="PTHR13678">
    <property type="entry name" value="VACUOLAR PROTEIN SORTING-ASSOCIATED PROTEIN 37"/>
    <property type="match status" value="1"/>
</dbReference>
<dbReference type="SUPFAM" id="SSF140111">
    <property type="entry name" value="Endosomal sorting complex assembly domain"/>
    <property type="match status" value="1"/>
</dbReference>
<keyword evidence="3 6" id="KW-0813">Transport</keyword>
<dbReference type="PROSITE" id="PS51314">
    <property type="entry name" value="VPS37_C"/>
    <property type="match status" value="1"/>
</dbReference>
<comment type="similarity">
    <text evidence="2">Belongs to the VPS37 family.</text>
</comment>
<keyword evidence="4" id="KW-0967">Endosome</keyword>
<dbReference type="GeneID" id="68100857"/>
<dbReference type="InterPro" id="IPR009851">
    <property type="entry name" value="Mod_r"/>
</dbReference>
<dbReference type="Gene3D" id="1.10.287.660">
    <property type="entry name" value="Helix hairpin bin"/>
    <property type="match status" value="1"/>
</dbReference>
<evidence type="ECO:0000256" key="8">
    <source>
        <dbReference type="SAM" id="MobiDB-lite"/>
    </source>
</evidence>
<evidence type="ECO:0000256" key="4">
    <source>
        <dbReference type="ARBA" id="ARBA00022753"/>
    </source>
</evidence>
<comment type="subcellular location">
    <subcellularLocation>
        <location evidence="1">Endosome</location>
    </subcellularLocation>
</comment>
<dbReference type="Proteomes" id="UP000816034">
    <property type="component" value="Unassembled WGS sequence"/>
</dbReference>
<name>A0AA88GK49_NAELO</name>
<feature type="coiled-coil region" evidence="7">
    <location>
        <begin position="349"/>
        <end position="376"/>
    </location>
</feature>
<evidence type="ECO:0000256" key="3">
    <source>
        <dbReference type="ARBA" id="ARBA00022448"/>
    </source>
</evidence>
<keyword evidence="11" id="KW-1185">Reference proteome</keyword>
<evidence type="ECO:0000259" key="9">
    <source>
        <dbReference type="PROSITE" id="PS51314"/>
    </source>
</evidence>
<dbReference type="InterPro" id="IPR029012">
    <property type="entry name" value="Helix_hairpin_bin_sf"/>
</dbReference>
<comment type="caution">
    <text evidence="10">The sequence shown here is derived from an EMBL/GenBank/DDBJ whole genome shotgun (WGS) entry which is preliminary data.</text>
</comment>
<keyword evidence="5 6" id="KW-0653">Protein transport</keyword>
<evidence type="ECO:0000256" key="2">
    <source>
        <dbReference type="ARBA" id="ARBA00007617"/>
    </source>
</evidence>
<dbReference type="Pfam" id="PF07200">
    <property type="entry name" value="Mod_r"/>
    <property type="match status" value="1"/>
</dbReference>
<evidence type="ECO:0000256" key="6">
    <source>
        <dbReference type="PROSITE-ProRule" id="PRU00646"/>
    </source>
</evidence>
<keyword evidence="7" id="KW-0175">Coiled coil</keyword>
<evidence type="ECO:0000256" key="1">
    <source>
        <dbReference type="ARBA" id="ARBA00004177"/>
    </source>
</evidence>
<accession>A0AA88GK49</accession>
<dbReference type="InterPro" id="IPR000608">
    <property type="entry name" value="UBC"/>
</dbReference>
<evidence type="ECO:0000313" key="10">
    <source>
        <dbReference type="EMBL" id="KAG2378260.1"/>
    </source>
</evidence>
<dbReference type="EMBL" id="PYSW02000034">
    <property type="protein sequence ID" value="KAG2378260.1"/>
    <property type="molecule type" value="Genomic_DNA"/>
</dbReference>
<proteinExistence type="inferred from homology"/>
<protein>
    <recommendedName>
        <fullName evidence="9">VPS37 C-terminal domain-containing protein</fullName>
    </recommendedName>
</protein>
<dbReference type="PANTHER" id="PTHR13678:SF2">
    <property type="entry name" value="VACUOLAR PROTEIN SORTING-ASSOCIATED PROTEIN 37A"/>
    <property type="match status" value="1"/>
</dbReference>
<dbReference type="InterPro" id="IPR016135">
    <property type="entry name" value="UBQ-conjugating_enzyme/RWD"/>
</dbReference>
<organism evidence="10 11">
    <name type="scientific">Naegleria lovaniensis</name>
    <name type="common">Amoeba</name>
    <dbReference type="NCBI Taxonomy" id="51637"/>
    <lineage>
        <taxon>Eukaryota</taxon>
        <taxon>Discoba</taxon>
        <taxon>Heterolobosea</taxon>
        <taxon>Tetramitia</taxon>
        <taxon>Eutetramitia</taxon>
        <taxon>Vahlkampfiidae</taxon>
        <taxon>Naegleria</taxon>
    </lineage>
</organism>
<dbReference type="AlphaFoldDB" id="A0AA88GK49"/>
<feature type="compositionally biased region" description="Low complexity" evidence="8">
    <location>
        <begin position="1"/>
        <end position="12"/>
    </location>
</feature>
<dbReference type="InterPro" id="IPR037202">
    <property type="entry name" value="ESCRT_assembly_dom"/>
</dbReference>